<accession>W4SLI3</accession>
<feature type="compositionally biased region" description="Basic residues" evidence="1">
    <location>
        <begin position="149"/>
        <end position="159"/>
    </location>
</feature>
<feature type="compositionally biased region" description="Basic residues" evidence="1">
    <location>
        <begin position="8"/>
        <end position="19"/>
    </location>
</feature>
<feature type="region of interest" description="Disordered" evidence="1">
    <location>
        <begin position="171"/>
        <end position="240"/>
    </location>
</feature>
<proteinExistence type="predicted"/>
<evidence type="ECO:0000256" key="1">
    <source>
        <dbReference type="SAM" id="MobiDB-lite"/>
    </source>
</evidence>
<evidence type="ECO:0000313" key="3">
    <source>
        <dbReference type="Proteomes" id="UP000019084"/>
    </source>
</evidence>
<feature type="region of interest" description="Disordered" evidence="1">
    <location>
        <begin position="1"/>
        <end position="97"/>
    </location>
</feature>
<comment type="caution">
    <text evidence="2">The sequence shown here is derived from an EMBL/GenBank/DDBJ whole genome shotgun (WGS) entry which is preliminary data.</text>
</comment>
<dbReference type="Proteomes" id="UP000019084">
    <property type="component" value="Unassembled WGS sequence"/>
</dbReference>
<dbReference type="AlphaFoldDB" id="W4SLI3"/>
<feature type="compositionally biased region" description="Basic and acidic residues" evidence="1">
    <location>
        <begin position="28"/>
        <end position="37"/>
    </location>
</feature>
<reference evidence="2 3" key="1">
    <citation type="submission" date="2014-01" db="EMBL/GenBank/DDBJ databases">
        <title>Genome sequence and analysis of Xanthomonas arboricola pv. pruni.</title>
        <authorList>
            <person name="Fujikawa T."/>
            <person name="Nakazono-Nagaoka E."/>
        </authorList>
    </citation>
    <scope>NUCLEOTIDE SEQUENCE [LARGE SCALE GENOMIC DNA]</scope>
    <source>
        <strain evidence="3">MAFF 301420</strain>
    </source>
</reference>
<organism evidence="2 3">
    <name type="scientific">Xanthomonas arboricola pv. pruni MAFF 301420</name>
    <dbReference type="NCBI Taxonomy" id="1418095"/>
    <lineage>
        <taxon>Bacteria</taxon>
        <taxon>Pseudomonadati</taxon>
        <taxon>Pseudomonadota</taxon>
        <taxon>Gammaproteobacteria</taxon>
        <taxon>Lysobacterales</taxon>
        <taxon>Lysobacteraceae</taxon>
        <taxon>Xanthomonas</taxon>
    </lineage>
</organism>
<dbReference type="EMBL" id="BAVC01000334">
    <property type="protein sequence ID" value="GAE57381.1"/>
    <property type="molecule type" value="Genomic_DNA"/>
</dbReference>
<sequence length="279" mass="30795">TDAGHGQQRQRHLQLRRRVGAGGGQGDPGRHARAELRHRPRRAGHRDPGHAQSGLAGAGLEPAGNGAGLEQRAHGVQRRPLQHRAGRPGAGRHRRAQHRIAVCRARFRSARGAVEVHLRQRNEEGARALCAPERHRRHRSLAQRDHPGRHPRRAGKLPAHRADLRRGLAVGHVGGRVPDPVRQGRKGLGRSGKGVRRTEQDAQRRHVPLHAAGKRQRGAGDHPAAALPGPDPAVAGPHRQRRWRRAAVFLRVEVHQGQGSGRPPVGSVRWAWQQQRLQR</sequence>
<feature type="non-terminal residue" evidence="2">
    <location>
        <position position="1"/>
    </location>
</feature>
<feature type="region of interest" description="Disordered" evidence="1">
    <location>
        <begin position="133"/>
        <end position="159"/>
    </location>
</feature>
<feature type="non-terminal residue" evidence="2">
    <location>
        <position position="279"/>
    </location>
</feature>
<feature type="compositionally biased region" description="Basic residues" evidence="1">
    <location>
        <begin position="75"/>
        <end position="97"/>
    </location>
</feature>
<evidence type="ECO:0000313" key="2">
    <source>
        <dbReference type="EMBL" id="GAE57381.1"/>
    </source>
</evidence>
<name>W4SLI3_9XANT</name>
<feature type="compositionally biased region" description="Basic residues" evidence="1">
    <location>
        <begin position="205"/>
        <end position="217"/>
    </location>
</feature>
<protein>
    <submittedName>
        <fullName evidence="2">Uncharacterized protein</fullName>
    </submittedName>
</protein>
<gene>
    <name evidence="2" type="ORF">XPR_4016</name>
</gene>